<feature type="domain" description="Carrier" evidence="8">
    <location>
        <begin position="575"/>
        <end position="652"/>
    </location>
</feature>
<dbReference type="PANTHER" id="PTHR43775:SF23">
    <property type="entry name" value="FATTY ACID SYNTHASE 3"/>
    <property type="match status" value="1"/>
</dbReference>
<reference evidence="9" key="1">
    <citation type="journal article" date="2023" name="IScience">
        <title>Live-bearing cockroach genome reveals convergent evolutionary mechanisms linked to viviparity in insects and beyond.</title>
        <authorList>
            <person name="Fouks B."/>
            <person name="Harrison M.C."/>
            <person name="Mikhailova A.A."/>
            <person name="Marchal E."/>
            <person name="English S."/>
            <person name="Carruthers M."/>
            <person name="Jennings E.C."/>
            <person name="Chiamaka E.L."/>
            <person name="Frigard R.A."/>
            <person name="Pippel M."/>
            <person name="Attardo G.M."/>
            <person name="Benoit J.B."/>
            <person name="Bornberg-Bauer E."/>
            <person name="Tobe S.S."/>
        </authorList>
    </citation>
    <scope>NUCLEOTIDE SEQUENCE</scope>
    <source>
        <strain evidence="9">Stay&amp;Tobe</strain>
    </source>
</reference>
<proteinExistence type="predicted"/>
<keyword evidence="5" id="KW-0597">Phosphoprotein</keyword>
<dbReference type="Pfam" id="PF00550">
    <property type="entry name" value="PP-binding"/>
    <property type="match status" value="1"/>
</dbReference>
<dbReference type="Pfam" id="PF00975">
    <property type="entry name" value="Thioesterase"/>
    <property type="match status" value="1"/>
</dbReference>
<dbReference type="GO" id="GO:0004312">
    <property type="term" value="F:fatty acid synthase activity"/>
    <property type="evidence" value="ECO:0007669"/>
    <property type="project" value="UniProtKB-EC"/>
</dbReference>
<dbReference type="SMART" id="SM00829">
    <property type="entry name" value="PKS_ER"/>
    <property type="match status" value="1"/>
</dbReference>
<evidence type="ECO:0000256" key="1">
    <source>
        <dbReference type="ARBA" id="ARBA00012480"/>
    </source>
</evidence>
<sequence>TVKVVLCLCRTLKTSIMFSRDELVHVYYSALNFRDIMTATGKLAIEVIARGRMNQECVQGLEFAGRNTKGQRVMGMVNAGALSSLIYGDIDLMWEIPDHWSFEDAATIPVVYGTAHYALTISGRMKKGDTVLIHAGSGGVGQAAIHICLHNGCTVYTTVGTEEKREFIKKRFPQLTDNNIGNSRDTSFEQLVMLQTDGRGVDLVLNSLAEEKLQASLRCLAVGGRFLEIGKFDLANNNPLGLPYRETSFHGIMLDNLFLSPPDWKEELHEVVAEGIRSGAIQPLTRTVFTDKEVEQAFRFMAAGKHIGKVLIQIRPEEEEKVVIPVLKPIEAVPRYFCKEECSYIIGGGLGGFGLELADWLVLRGARKLILTSRKGLKTGYQSSRVRVWRGYGAKVEISLADITTESGVKSIITQANNLGPVDAIFNLAVVLQDALLENQTEDSFRVSAGPKPVATHYLDVLSRELCPELRHFVVFSSVSCGRGNAGQTNYGMSNSIMERICEARVRDGLPALAVQWGAVGDVGLVADMQEENTEIIICTLQQKITSCLEELDRFMKQPHTIVASMVVAEKRSGSGGAGNVVDCVSNILGIRDLKTVSLHSTLAELGMDSMMAVEIKQSLEREFEIFLTAQEIRGLTFARLAELATIKQEADSNTENPTEVSPEGIELLLRVVGDESKLSEIILHLPSAINPVEDVKKTTLFMLPGVECVGSVLEPLAKNLQFETICLQMGYVYMGDTIQEMAKSFVPHIYSRLSPGDSFNILGYSFGGILALEIAFLLEEKGFNGILYLVDSSPKFMRLLQYVHLGTDLKDMDVKLLCTILRLLAPQDATDEVIDILTRELTPINGFNERLNHFLKMMPPTNYSLEYQKAMGQAIYTRMMAISVYEWLHNKKLRSKLVLIRPSSSIATIDDDYELSKISEKEVDVHFIPASHVTILEKIESAINGFHA</sequence>
<dbReference type="InterPro" id="IPR011032">
    <property type="entry name" value="GroES-like_sf"/>
</dbReference>
<dbReference type="Gene3D" id="1.10.1200.10">
    <property type="entry name" value="ACP-like"/>
    <property type="match status" value="1"/>
</dbReference>
<dbReference type="FunFam" id="1.10.1200.10:FF:000013">
    <property type="entry name" value="Fatty acid synthase"/>
    <property type="match status" value="1"/>
</dbReference>
<protein>
    <recommendedName>
        <fullName evidence="3">Fatty acid synthase</fullName>
        <ecNumber evidence="2">2.3.1.85</ecNumber>
        <ecNumber evidence="1">3.1.2.14</ecNumber>
    </recommendedName>
</protein>
<name>A0AAD8AJC3_DIPPU</name>
<dbReference type="Gene3D" id="3.90.180.10">
    <property type="entry name" value="Medium-chain alcohol dehydrogenases, catalytic domain"/>
    <property type="match status" value="1"/>
</dbReference>
<keyword evidence="10" id="KW-1185">Reference proteome</keyword>
<dbReference type="Pfam" id="PF08659">
    <property type="entry name" value="KR"/>
    <property type="match status" value="1"/>
</dbReference>
<dbReference type="GO" id="GO:0016297">
    <property type="term" value="F:fatty acyl-[ACP] hydrolase activity"/>
    <property type="evidence" value="ECO:0007669"/>
    <property type="project" value="UniProtKB-EC"/>
</dbReference>
<feature type="non-terminal residue" evidence="9">
    <location>
        <position position="949"/>
    </location>
</feature>
<dbReference type="EC" id="2.3.1.85" evidence="2"/>
<dbReference type="FunFam" id="3.40.50.720:FF:000209">
    <property type="entry name" value="Polyketide synthase Pks12"/>
    <property type="match status" value="1"/>
</dbReference>
<dbReference type="InterPro" id="IPR029058">
    <property type="entry name" value="AB_hydrolase_fold"/>
</dbReference>
<dbReference type="EC" id="3.1.2.14" evidence="1"/>
<dbReference type="InterPro" id="IPR036736">
    <property type="entry name" value="ACP-like_sf"/>
</dbReference>
<dbReference type="SUPFAM" id="SSF47336">
    <property type="entry name" value="ACP-like"/>
    <property type="match status" value="1"/>
</dbReference>
<evidence type="ECO:0000256" key="3">
    <source>
        <dbReference type="ARBA" id="ARBA00018769"/>
    </source>
</evidence>
<reference evidence="9" key="2">
    <citation type="submission" date="2023-05" db="EMBL/GenBank/DDBJ databases">
        <authorList>
            <person name="Fouks B."/>
        </authorList>
    </citation>
    <scope>NUCLEOTIDE SEQUENCE</scope>
    <source>
        <strain evidence="9">Stay&amp;Tobe</strain>
        <tissue evidence="9">Testes</tissue>
    </source>
</reference>
<dbReference type="InterPro" id="IPR001031">
    <property type="entry name" value="Thioesterase"/>
</dbReference>
<evidence type="ECO:0000256" key="7">
    <source>
        <dbReference type="ARBA" id="ARBA00044883"/>
    </source>
</evidence>
<comment type="catalytic activity">
    <reaction evidence="7">
        <text>acetyl-CoA + n malonyl-CoA + 2n NADPH + 2n H(+) = a long-chain fatty acid + (n+1) CoA + n CO2 + 2n NADP(+).</text>
        <dbReference type="EC" id="2.3.1.85"/>
    </reaction>
</comment>
<evidence type="ECO:0000256" key="6">
    <source>
        <dbReference type="ARBA" id="ARBA00022679"/>
    </source>
</evidence>
<evidence type="ECO:0000256" key="2">
    <source>
        <dbReference type="ARBA" id="ARBA00012873"/>
    </source>
</evidence>
<dbReference type="InterPro" id="IPR036291">
    <property type="entry name" value="NAD(P)-bd_dom_sf"/>
</dbReference>
<evidence type="ECO:0000313" key="10">
    <source>
        <dbReference type="Proteomes" id="UP001233999"/>
    </source>
</evidence>
<organism evidence="9 10">
    <name type="scientific">Diploptera punctata</name>
    <name type="common">Pacific beetle cockroach</name>
    <dbReference type="NCBI Taxonomy" id="6984"/>
    <lineage>
        <taxon>Eukaryota</taxon>
        <taxon>Metazoa</taxon>
        <taxon>Ecdysozoa</taxon>
        <taxon>Arthropoda</taxon>
        <taxon>Hexapoda</taxon>
        <taxon>Insecta</taxon>
        <taxon>Pterygota</taxon>
        <taxon>Neoptera</taxon>
        <taxon>Polyneoptera</taxon>
        <taxon>Dictyoptera</taxon>
        <taxon>Blattodea</taxon>
        <taxon>Blaberoidea</taxon>
        <taxon>Blaberidae</taxon>
        <taxon>Diplopterinae</taxon>
        <taxon>Diploptera</taxon>
    </lineage>
</organism>
<dbReference type="PROSITE" id="PS50075">
    <property type="entry name" value="CARRIER"/>
    <property type="match status" value="1"/>
</dbReference>
<dbReference type="InterPro" id="IPR013968">
    <property type="entry name" value="PKS_KR"/>
</dbReference>
<dbReference type="SUPFAM" id="SSF53474">
    <property type="entry name" value="alpha/beta-Hydrolases"/>
    <property type="match status" value="1"/>
</dbReference>
<dbReference type="GO" id="GO:0006633">
    <property type="term" value="P:fatty acid biosynthetic process"/>
    <property type="evidence" value="ECO:0007669"/>
    <property type="project" value="TreeGrafter"/>
</dbReference>
<dbReference type="Pfam" id="PF13602">
    <property type="entry name" value="ADH_zinc_N_2"/>
    <property type="match status" value="1"/>
</dbReference>
<dbReference type="GO" id="GO:0031177">
    <property type="term" value="F:phosphopantetheine binding"/>
    <property type="evidence" value="ECO:0007669"/>
    <property type="project" value="InterPro"/>
</dbReference>
<dbReference type="Gene3D" id="3.40.50.1820">
    <property type="entry name" value="alpha/beta hydrolase"/>
    <property type="match status" value="1"/>
</dbReference>
<dbReference type="SMART" id="SM00823">
    <property type="entry name" value="PKS_PP"/>
    <property type="match status" value="1"/>
</dbReference>
<feature type="non-terminal residue" evidence="9">
    <location>
        <position position="1"/>
    </location>
</feature>
<dbReference type="InterPro" id="IPR020843">
    <property type="entry name" value="ER"/>
</dbReference>
<dbReference type="SUPFAM" id="SSF50129">
    <property type="entry name" value="GroES-like"/>
    <property type="match status" value="1"/>
</dbReference>
<keyword evidence="6" id="KW-0808">Transferase</keyword>
<comment type="caution">
    <text evidence="9">The sequence shown here is derived from an EMBL/GenBank/DDBJ whole genome shotgun (WGS) entry which is preliminary data.</text>
</comment>
<dbReference type="CDD" id="cd08954">
    <property type="entry name" value="KR_1_FAS_SDR_x"/>
    <property type="match status" value="1"/>
</dbReference>
<dbReference type="InterPro" id="IPR050091">
    <property type="entry name" value="PKS_NRPS_Biosynth_Enz"/>
</dbReference>
<dbReference type="Proteomes" id="UP001233999">
    <property type="component" value="Unassembled WGS sequence"/>
</dbReference>
<dbReference type="SMART" id="SM00822">
    <property type="entry name" value="PKS_KR"/>
    <property type="match status" value="1"/>
</dbReference>
<evidence type="ECO:0000256" key="5">
    <source>
        <dbReference type="ARBA" id="ARBA00022553"/>
    </source>
</evidence>
<dbReference type="SUPFAM" id="SSF51735">
    <property type="entry name" value="NAD(P)-binding Rossmann-fold domains"/>
    <property type="match status" value="2"/>
</dbReference>
<dbReference type="InterPro" id="IPR057326">
    <property type="entry name" value="KR_dom"/>
</dbReference>
<dbReference type="InterPro" id="IPR009081">
    <property type="entry name" value="PP-bd_ACP"/>
</dbReference>
<dbReference type="PANTHER" id="PTHR43775">
    <property type="entry name" value="FATTY ACID SYNTHASE"/>
    <property type="match status" value="1"/>
</dbReference>
<evidence type="ECO:0000256" key="4">
    <source>
        <dbReference type="ARBA" id="ARBA00022450"/>
    </source>
</evidence>
<dbReference type="InterPro" id="IPR020806">
    <property type="entry name" value="PKS_PP-bd"/>
</dbReference>
<dbReference type="Gene3D" id="3.40.50.720">
    <property type="entry name" value="NAD(P)-binding Rossmann-like Domain"/>
    <property type="match status" value="1"/>
</dbReference>
<gene>
    <name evidence="9" type="ORF">L9F63_009585</name>
</gene>
<evidence type="ECO:0000259" key="8">
    <source>
        <dbReference type="PROSITE" id="PS50075"/>
    </source>
</evidence>
<dbReference type="GO" id="GO:0016491">
    <property type="term" value="F:oxidoreductase activity"/>
    <property type="evidence" value="ECO:0007669"/>
    <property type="project" value="InterPro"/>
</dbReference>
<accession>A0AAD8AJC3</accession>
<dbReference type="EMBL" id="JASPKZ010000448">
    <property type="protein sequence ID" value="KAJ9600109.1"/>
    <property type="molecule type" value="Genomic_DNA"/>
</dbReference>
<dbReference type="AlphaFoldDB" id="A0AAD8AJC3"/>
<dbReference type="CDD" id="cd05195">
    <property type="entry name" value="enoyl_red"/>
    <property type="match status" value="1"/>
</dbReference>
<evidence type="ECO:0000313" key="9">
    <source>
        <dbReference type="EMBL" id="KAJ9600109.1"/>
    </source>
</evidence>
<keyword evidence="4" id="KW-0596">Phosphopantetheine</keyword>